<sequence>MLGMTRPQLAYRLKKK</sequence>
<dbReference type="EMBL" id="SPMZ01000082">
    <property type="protein sequence ID" value="NMQ21227.1"/>
    <property type="molecule type" value="Genomic_DNA"/>
</dbReference>
<comment type="caution">
    <text evidence="1">The sequence shown here is derived from an EMBL/GenBank/DDBJ whole genome shotgun (WGS) entry which is preliminary data.</text>
</comment>
<accession>A0ABX1TRD5</accession>
<evidence type="ECO:0000313" key="2">
    <source>
        <dbReference type="Proteomes" id="UP000760480"/>
    </source>
</evidence>
<proteinExistence type="predicted"/>
<dbReference type="Proteomes" id="UP000760480">
    <property type="component" value="Unassembled WGS sequence"/>
</dbReference>
<keyword evidence="2" id="KW-1185">Reference proteome</keyword>
<evidence type="ECO:0000313" key="1">
    <source>
        <dbReference type="EMBL" id="NMQ21227.1"/>
    </source>
</evidence>
<reference evidence="1 2" key="1">
    <citation type="submission" date="2019-03" db="EMBL/GenBank/DDBJ databases">
        <title>Metabolic reconstructions from genomes of highly enriched 'Candidatus Accumulibacter' and 'Candidatus Competibacter' bioreactor populations.</title>
        <authorList>
            <person name="Annavajhala M.K."/>
            <person name="Welles L."/>
            <person name="Abbas B."/>
            <person name="Sorokin D."/>
            <person name="Park H."/>
            <person name="Van Loosdrecht M."/>
            <person name="Chandran K."/>
        </authorList>
    </citation>
    <scope>NUCLEOTIDE SEQUENCE [LARGE SCALE GENOMIC DNA]</scope>
    <source>
        <strain evidence="1 2">SBR_G</strain>
    </source>
</reference>
<name>A0ABX1TRD5_9GAMM</name>
<protein>
    <submittedName>
        <fullName evidence="1">Uncharacterized protein</fullName>
    </submittedName>
</protein>
<gene>
    <name evidence="1" type="ORF">E4P82_19705</name>
</gene>
<organism evidence="1 2">
    <name type="scientific">Candidatus Competibacter phosphatis</name>
    <dbReference type="NCBI Taxonomy" id="221280"/>
    <lineage>
        <taxon>Bacteria</taxon>
        <taxon>Pseudomonadati</taxon>
        <taxon>Pseudomonadota</taxon>
        <taxon>Gammaproteobacteria</taxon>
        <taxon>Candidatus Competibacteraceae</taxon>
        <taxon>Candidatus Competibacter</taxon>
    </lineage>
</organism>